<evidence type="ECO:0000313" key="2">
    <source>
        <dbReference type="Proteomes" id="UP000499080"/>
    </source>
</evidence>
<gene>
    <name evidence="1" type="ORF">AVEN_20336_1</name>
</gene>
<protein>
    <submittedName>
        <fullName evidence="1">Uncharacterized protein</fullName>
    </submittedName>
</protein>
<accession>A0A4Y2IP14</accession>
<dbReference type="EMBL" id="BGPR01002828">
    <property type="protein sequence ID" value="GBM79573.1"/>
    <property type="molecule type" value="Genomic_DNA"/>
</dbReference>
<organism evidence="1 2">
    <name type="scientific">Araneus ventricosus</name>
    <name type="common">Orbweaver spider</name>
    <name type="synonym">Epeira ventricosa</name>
    <dbReference type="NCBI Taxonomy" id="182803"/>
    <lineage>
        <taxon>Eukaryota</taxon>
        <taxon>Metazoa</taxon>
        <taxon>Ecdysozoa</taxon>
        <taxon>Arthropoda</taxon>
        <taxon>Chelicerata</taxon>
        <taxon>Arachnida</taxon>
        <taxon>Araneae</taxon>
        <taxon>Araneomorphae</taxon>
        <taxon>Entelegynae</taxon>
        <taxon>Araneoidea</taxon>
        <taxon>Araneidae</taxon>
        <taxon>Araneus</taxon>
    </lineage>
</organism>
<keyword evidence="2" id="KW-1185">Reference proteome</keyword>
<reference evidence="1 2" key="1">
    <citation type="journal article" date="2019" name="Sci. Rep.">
        <title>Orb-weaving spider Araneus ventricosus genome elucidates the spidroin gene catalogue.</title>
        <authorList>
            <person name="Kono N."/>
            <person name="Nakamura H."/>
            <person name="Ohtoshi R."/>
            <person name="Moran D.A.P."/>
            <person name="Shinohara A."/>
            <person name="Yoshida Y."/>
            <person name="Fujiwara M."/>
            <person name="Mori M."/>
            <person name="Tomita M."/>
            <person name="Arakawa K."/>
        </authorList>
    </citation>
    <scope>NUCLEOTIDE SEQUENCE [LARGE SCALE GENOMIC DNA]</scope>
</reference>
<dbReference type="AlphaFoldDB" id="A0A4Y2IP14"/>
<dbReference type="Proteomes" id="UP000499080">
    <property type="component" value="Unassembled WGS sequence"/>
</dbReference>
<name>A0A4Y2IP14_ARAVE</name>
<comment type="caution">
    <text evidence="1">The sequence shown here is derived from an EMBL/GenBank/DDBJ whole genome shotgun (WGS) entry which is preliminary data.</text>
</comment>
<proteinExistence type="predicted"/>
<evidence type="ECO:0000313" key="1">
    <source>
        <dbReference type="EMBL" id="GBM79573.1"/>
    </source>
</evidence>
<sequence>MYTVLHNGMDLIISNLDSGIPEVLKNQVSSSNISTCRLSSELDFVRRKSELYHKMRNNMESYQKEVADKPTQIKDVFMMELDVLLSDLEPVHPPTKVSETAIQKPPKNLQFSVGNLHS</sequence>